<reference evidence="3" key="1">
    <citation type="submission" date="2019-09" db="EMBL/GenBank/DDBJ databases">
        <authorList>
            <person name="Teo W.F.A."/>
            <person name="Duangmal K."/>
        </authorList>
    </citation>
    <scope>NUCLEOTIDE SEQUENCE [LARGE SCALE GENOMIC DNA]</scope>
    <source>
        <strain evidence="3">K81G1</strain>
    </source>
</reference>
<feature type="domain" description="HTH marR-type" evidence="2">
    <location>
        <begin position="19"/>
        <end position="71"/>
    </location>
</feature>
<protein>
    <submittedName>
        <fullName evidence="3">ROK family transcriptional regulator</fullName>
    </submittedName>
</protein>
<comment type="similarity">
    <text evidence="1">Belongs to the ROK (NagC/XylR) family.</text>
</comment>
<evidence type="ECO:0000313" key="3">
    <source>
        <dbReference type="EMBL" id="KAA9154592.1"/>
    </source>
</evidence>
<dbReference type="Gene3D" id="1.10.10.10">
    <property type="entry name" value="Winged helix-like DNA-binding domain superfamily/Winged helix DNA-binding domain"/>
    <property type="match status" value="1"/>
</dbReference>
<dbReference type="GO" id="GO:0003700">
    <property type="term" value="F:DNA-binding transcription factor activity"/>
    <property type="evidence" value="ECO:0007669"/>
    <property type="project" value="InterPro"/>
</dbReference>
<dbReference type="Gene3D" id="3.30.420.40">
    <property type="match status" value="2"/>
</dbReference>
<dbReference type="CDD" id="cd23763">
    <property type="entry name" value="ASKHA_ATPase_ROK"/>
    <property type="match status" value="1"/>
</dbReference>
<evidence type="ECO:0000256" key="1">
    <source>
        <dbReference type="ARBA" id="ARBA00006479"/>
    </source>
</evidence>
<name>A0A5N0US68_9PSEU</name>
<dbReference type="Pfam" id="PF00480">
    <property type="entry name" value="ROK"/>
    <property type="match status" value="2"/>
</dbReference>
<dbReference type="OrthoDB" id="37575at2"/>
<dbReference type="AlphaFoldDB" id="A0A5N0US68"/>
<dbReference type="InterPro" id="IPR000600">
    <property type="entry name" value="ROK"/>
</dbReference>
<accession>A0A5N0US68</accession>
<dbReference type="SUPFAM" id="SSF46785">
    <property type="entry name" value="Winged helix' DNA-binding domain"/>
    <property type="match status" value="1"/>
</dbReference>
<dbReference type="InterPro" id="IPR000835">
    <property type="entry name" value="HTH_MarR-typ"/>
</dbReference>
<dbReference type="Proteomes" id="UP000319769">
    <property type="component" value="Unassembled WGS sequence"/>
</dbReference>
<dbReference type="InterPro" id="IPR036390">
    <property type="entry name" value="WH_DNA-bd_sf"/>
</dbReference>
<evidence type="ECO:0000259" key="2">
    <source>
        <dbReference type="Pfam" id="PF12802"/>
    </source>
</evidence>
<keyword evidence="4" id="KW-1185">Reference proteome</keyword>
<dbReference type="SUPFAM" id="SSF53067">
    <property type="entry name" value="Actin-like ATPase domain"/>
    <property type="match status" value="1"/>
</dbReference>
<sequence length="380" mass="40080">MGGVSSEVAGPALVRRLNAGRLLDELRRSETMSTNELVEATGMSRPTVHAAAEHLIKLGWASEGSSSKAGRGRPSRVFSFRETAGYVLGVDIGAHTVRARVADLRGEDVVSMERAFTDPEIGPEERIRQVRELLTDTLAEAELEPGRVLAVCVGSSGPISPDGVVRLRTGIPGFLDLDLRTEMARGFDWDVVVENDCNLAAIGERWRGLAVGKDNVVCLLAGERLGAGIILDGRLVRGHRNSAGGVLFLKLMQNPSAGEGVAYLARKFAGKDAPEVFDALVAGDPAAAEVIGRAIEPVASVIATVGMLLDPELVVLSGAVAAAGEALMEPIRRRLAELSIAVPEVAASPLRHNAVVTGAVRLALERAESRYLAELVTAPA</sequence>
<dbReference type="PANTHER" id="PTHR18964:SF149">
    <property type="entry name" value="BIFUNCTIONAL UDP-N-ACETYLGLUCOSAMINE 2-EPIMERASE_N-ACETYLMANNOSAMINE KINASE"/>
    <property type="match status" value="1"/>
</dbReference>
<dbReference type="EMBL" id="VMNW02000064">
    <property type="protein sequence ID" value="KAA9154592.1"/>
    <property type="molecule type" value="Genomic_DNA"/>
</dbReference>
<proteinExistence type="inferred from homology"/>
<dbReference type="Pfam" id="PF12802">
    <property type="entry name" value="MarR_2"/>
    <property type="match status" value="1"/>
</dbReference>
<gene>
    <name evidence="3" type="ORF">FPZ12_031705</name>
</gene>
<comment type="caution">
    <text evidence="3">The sequence shown here is derived from an EMBL/GenBank/DDBJ whole genome shotgun (WGS) entry which is preliminary data.</text>
</comment>
<evidence type="ECO:0000313" key="4">
    <source>
        <dbReference type="Proteomes" id="UP000319769"/>
    </source>
</evidence>
<dbReference type="RefSeq" id="WP_144756729.1">
    <property type="nucleotide sequence ID" value="NZ_VMNW02000064.1"/>
</dbReference>
<organism evidence="3 4">
    <name type="scientific">Amycolatopsis acidicola</name>
    <dbReference type="NCBI Taxonomy" id="2596893"/>
    <lineage>
        <taxon>Bacteria</taxon>
        <taxon>Bacillati</taxon>
        <taxon>Actinomycetota</taxon>
        <taxon>Actinomycetes</taxon>
        <taxon>Pseudonocardiales</taxon>
        <taxon>Pseudonocardiaceae</taxon>
        <taxon>Amycolatopsis</taxon>
    </lineage>
</organism>
<dbReference type="PANTHER" id="PTHR18964">
    <property type="entry name" value="ROK (REPRESSOR, ORF, KINASE) FAMILY"/>
    <property type="match status" value="1"/>
</dbReference>
<dbReference type="InterPro" id="IPR036388">
    <property type="entry name" value="WH-like_DNA-bd_sf"/>
</dbReference>
<dbReference type="InterPro" id="IPR043129">
    <property type="entry name" value="ATPase_NBD"/>
</dbReference>